<name>A0A183FUQ1_HELPZ</name>
<dbReference type="AlphaFoldDB" id="A0A183FUQ1"/>
<evidence type="ECO:0000313" key="2">
    <source>
        <dbReference type="EMBL" id="VDO90404.1"/>
    </source>
</evidence>
<keyword evidence="1" id="KW-0812">Transmembrane</keyword>
<dbReference type="Proteomes" id="UP000050761">
    <property type="component" value="Unassembled WGS sequence"/>
</dbReference>
<keyword evidence="1" id="KW-0472">Membrane</keyword>
<organism evidence="3 4">
    <name type="scientific">Heligmosomoides polygyrus</name>
    <name type="common">Parasitic roundworm</name>
    <dbReference type="NCBI Taxonomy" id="6339"/>
    <lineage>
        <taxon>Eukaryota</taxon>
        <taxon>Metazoa</taxon>
        <taxon>Ecdysozoa</taxon>
        <taxon>Nematoda</taxon>
        <taxon>Chromadorea</taxon>
        <taxon>Rhabditida</taxon>
        <taxon>Rhabditina</taxon>
        <taxon>Rhabditomorpha</taxon>
        <taxon>Strongyloidea</taxon>
        <taxon>Heligmosomidae</taxon>
        <taxon>Heligmosomoides</taxon>
    </lineage>
</organism>
<reference evidence="2 3" key="1">
    <citation type="submission" date="2018-11" db="EMBL/GenBank/DDBJ databases">
        <authorList>
            <consortium name="Pathogen Informatics"/>
        </authorList>
    </citation>
    <scope>NUCLEOTIDE SEQUENCE [LARGE SCALE GENOMIC DNA]</scope>
</reference>
<reference evidence="4" key="2">
    <citation type="submission" date="2019-09" db="UniProtKB">
        <authorList>
            <consortium name="WormBaseParasite"/>
        </authorList>
    </citation>
    <scope>IDENTIFICATION</scope>
</reference>
<dbReference type="OrthoDB" id="106945at2759"/>
<protein>
    <submittedName>
        <fullName evidence="4">DDE_3 domain-containing protein</fullName>
    </submittedName>
</protein>
<dbReference type="EMBL" id="UZAH01027296">
    <property type="protein sequence ID" value="VDO90404.1"/>
    <property type="molecule type" value="Genomic_DNA"/>
</dbReference>
<dbReference type="GO" id="GO:0003676">
    <property type="term" value="F:nucleic acid binding"/>
    <property type="evidence" value="ECO:0007669"/>
    <property type="project" value="InterPro"/>
</dbReference>
<dbReference type="InterPro" id="IPR036397">
    <property type="entry name" value="RNaseH_sf"/>
</dbReference>
<accession>A0A3P8A1M4</accession>
<evidence type="ECO:0000256" key="1">
    <source>
        <dbReference type="SAM" id="Phobius"/>
    </source>
</evidence>
<keyword evidence="3" id="KW-1185">Reference proteome</keyword>
<feature type="transmembrane region" description="Helical" evidence="1">
    <location>
        <begin position="115"/>
        <end position="132"/>
    </location>
</feature>
<gene>
    <name evidence="2" type="ORF">HPBE_LOCUS11950</name>
</gene>
<accession>A0A183FUQ1</accession>
<keyword evidence="1" id="KW-1133">Transmembrane helix</keyword>
<sequence length="205" mass="23701">MEETTLVELDGFDQPSYADLLLDASRTTIRRAARRSGNIIRESTKRAPRLTDRHKAKLLQFARRNIRTHILEHGSLLRRKEVQFGRPRWISLLLAVLQKNPLVFGRRNFGGGSQMVWGAFCSSGIIYFYFLADIVRRIHFYAGQYMPVDQPLWLNSKNWPAGSPDLNPIENLWEIIVRQIYSNGKQLNNVEELKLRVIVEPCGPL</sequence>
<dbReference type="Gene3D" id="3.30.420.10">
    <property type="entry name" value="Ribonuclease H-like superfamily/Ribonuclease H"/>
    <property type="match status" value="2"/>
</dbReference>
<evidence type="ECO:0000313" key="4">
    <source>
        <dbReference type="WBParaSite" id="HPBE_0001194901-mRNA-1"/>
    </source>
</evidence>
<dbReference type="WBParaSite" id="HPBE_0001194901-mRNA-1">
    <property type="protein sequence ID" value="HPBE_0001194901-mRNA-1"/>
    <property type="gene ID" value="HPBE_0001194901"/>
</dbReference>
<evidence type="ECO:0000313" key="3">
    <source>
        <dbReference type="Proteomes" id="UP000050761"/>
    </source>
</evidence>
<proteinExistence type="predicted"/>